<dbReference type="Proteomes" id="UP000258613">
    <property type="component" value="Chromosome"/>
</dbReference>
<gene>
    <name evidence="3" type="ORF">AArc1_2944</name>
    <name evidence="4" type="ORF">AArcMg_0647</name>
</gene>
<dbReference type="KEGG" id="nag:AArcMg_0647"/>
<dbReference type="KEGG" id="nan:AArc1_2944"/>
<accession>A0A346PIA7</accession>
<dbReference type="EMBL" id="CP024047">
    <property type="protein sequence ID" value="AXR79252.1"/>
    <property type="molecule type" value="Genomic_DNA"/>
</dbReference>
<accession>A0A346PMC5</accession>
<dbReference type="Proteomes" id="UP000258707">
    <property type="component" value="Chromosome"/>
</dbReference>
<sequence length="146" mass="16341">MFPENIIEIYLAFLPLERVSTVMTGESSQETDRRDAIDDETPAPPAERIVVSYPKDLSEWGRFQVEKPSFRAFLRKTRKQANAGDVWEEFVGVGCCGNTLDVPLRVERVEGGSVIDDDTEIEYDVREACGIQGSWRVQSKGGPTQG</sequence>
<reference evidence="6" key="1">
    <citation type="submission" date="2017-10" db="EMBL/GenBank/DDBJ databases">
        <title>Phenotypic and genomic properties of facultatively anaerobic sulfur-reducing natronoarchaea from hypersaline soda lakes.</title>
        <authorList>
            <person name="Sorokin D.Y."/>
            <person name="Kublanov I.V."/>
            <person name="Roman P."/>
            <person name="Sinninghe Damste J.S."/>
            <person name="Golyshin P.N."/>
            <person name="Rojo D."/>
            <person name="Ciordia S."/>
            <person name="Mena Md.C."/>
            <person name="Ferrer M."/>
            <person name="Messina E."/>
            <person name="Smedile F."/>
            <person name="La Spada G."/>
            <person name="La Cono V."/>
            <person name="Yakimov M.M."/>
        </authorList>
    </citation>
    <scope>NUCLEOTIDE SEQUENCE [LARGE SCALE GENOMIC DNA]</scope>
    <source>
        <strain evidence="6">AArc1</strain>
    </source>
</reference>
<reference evidence="5" key="2">
    <citation type="submission" date="2018-02" db="EMBL/GenBank/DDBJ databases">
        <title>Phenotypic and genomic properties of facultatively anaerobic sulfur-reducing natronoarchaea from hypersaline soda lakes.</title>
        <authorList>
            <person name="Sorokin D.Y."/>
            <person name="Kublanov I.V."/>
            <person name="Roman P."/>
            <person name="Sinninghe Damste J.S."/>
            <person name="Golyshin P.N."/>
            <person name="Rojo D."/>
            <person name="Ciordia S."/>
            <person name="Mena M.D.C."/>
            <person name="Ferrer M."/>
            <person name="Messina E."/>
            <person name="Smedile F."/>
            <person name="La Spada G."/>
            <person name="La Cono V."/>
            <person name="Yakimov M.M."/>
        </authorList>
    </citation>
    <scope>NUCLEOTIDE SEQUENCE [LARGE SCALE GENOMIC DNA]</scope>
    <source>
        <strain evidence="5">AArc-Mg</strain>
    </source>
</reference>
<feature type="region of interest" description="Disordered" evidence="1">
    <location>
        <begin position="24"/>
        <end position="45"/>
    </location>
</feature>
<name>A0A346PIA7_9EURY</name>
<evidence type="ECO:0000259" key="2">
    <source>
        <dbReference type="Pfam" id="PF25922"/>
    </source>
</evidence>
<reference evidence="3" key="3">
    <citation type="journal article" date="2019" name="Int. J. Syst. Evol. Microbiol.">
        <title>Natronolimnobius sulfurireducens sp. nov. and Halalkaliarchaeum desulfuricum gen. nov., sp. nov., the first sulfur-respiring alkaliphilic haloarchaea from hypersaline alkaline lakes.</title>
        <authorList>
            <person name="Sorokin D.Y."/>
            <person name="Yakimov M."/>
            <person name="Messina E."/>
            <person name="Merkel A.Y."/>
            <person name="Bale N.J."/>
            <person name="Sinninghe Damste J.S."/>
        </authorList>
    </citation>
    <scope>NUCLEOTIDE SEQUENCE</scope>
    <source>
        <strain evidence="4">AArc-Mg</strain>
        <strain evidence="3">AArc1</strain>
    </source>
</reference>
<keyword evidence="5" id="KW-1185">Reference proteome</keyword>
<feature type="domain" description="DUF7968" evidence="2">
    <location>
        <begin position="44"/>
        <end position="144"/>
    </location>
</feature>
<protein>
    <recommendedName>
        <fullName evidence="2">DUF7968 domain-containing protein</fullName>
    </recommendedName>
</protein>
<dbReference type="Pfam" id="PF25922">
    <property type="entry name" value="DUF7968"/>
    <property type="match status" value="1"/>
</dbReference>
<organism evidence="3 6">
    <name type="scientific">Natrarchaeobaculum sulfurireducens</name>
    <dbReference type="NCBI Taxonomy" id="2044521"/>
    <lineage>
        <taxon>Archaea</taxon>
        <taxon>Methanobacteriati</taxon>
        <taxon>Methanobacteriota</taxon>
        <taxon>Stenosarchaea group</taxon>
        <taxon>Halobacteria</taxon>
        <taxon>Halobacteriales</taxon>
        <taxon>Natrialbaceae</taxon>
        <taxon>Natrarchaeobaculum</taxon>
    </lineage>
</organism>
<evidence type="ECO:0000313" key="6">
    <source>
        <dbReference type="Proteomes" id="UP000258707"/>
    </source>
</evidence>
<dbReference type="AlphaFoldDB" id="A0A346PIA7"/>
<evidence type="ECO:0000313" key="3">
    <source>
        <dbReference type="EMBL" id="AXR79252.1"/>
    </source>
</evidence>
<evidence type="ECO:0000313" key="4">
    <source>
        <dbReference type="EMBL" id="AXR80670.1"/>
    </source>
</evidence>
<evidence type="ECO:0000313" key="5">
    <source>
        <dbReference type="Proteomes" id="UP000258613"/>
    </source>
</evidence>
<proteinExistence type="predicted"/>
<dbReference type="EMBL" id="CP027033">
    <property type="protein sequence ID" value="AXR80670.1"/>
    <property type="molecule type" value="Genomic_DNA"/>
</dbReference>
<dbReference type="InterPro" id="IPR058274">
    <property type="entry name" value="DUF7968"/>
</dbReference>
<evidence type="ECO:0000256" key="1">
    <source>
        <dbReference type="SAM" id="MobiDB-lite"/>
    </source>
</evidence>